<sequence>MGRTAAPVPLADVVARSGFLVLVPDPRGVRGRCCRLSVRVAAAAAGVLAGARSLTAITEWISDVPVWACRIPGFPT</sequence>
<feature type="non-terminal residue" evidence="1">
    <location>
        <position position="76"/>
    </location>
</feature>
<reference evidence="1 2" key="1">
    <citation type="submission" date="2019-07" db="EMBL/GenBank/DDBJ databases">
        <title>New species of Amycolatopsis and Streptomyces.</title>
        <authorList>
            <person name="Duangmal K."/>
            <person name="Teo W.F.A."/>
            <person name="Lipun K."/>
        </authorList>
    </citation>
    <scope>NUCLEOTIDE SEQUENCE [LARGE SCALE GENOMIC DNA]</scope>
    <source>
        <strain evidence="1 2">NBRC 109810</strain>
    </source>
</reference>
<protein>
    <submittedName>
        <fullName evidence="1">ISAs1 family transposase</fullName>
    </submittedName>
</protein>
<name>A0A5N8V676_9ACTN</name>
<evidence type="ECO:0000313" key="1">
    <source>
        <dbReference type="EMBL" id="MPY30771.1"/>
    </source>
</evidence>
<organism evidence="1 2">
    <name type="scientific">Streptomyces adustus</name>
    <dbReference type="NCBI Taxonomy" id="1609272"/>
    <lineage>
        <taxon>Bacteria</taxon>
        <taxon>Bacillati</taxon>
        <taxon>Actinomycetota</taxon>
        <taxon>Actinomycetes</taxon>
        <taxon>Kitasatosporales</taxon>
        <taxon>Streptomycetaceae</taxon>
        <taxon>Streptomyces</taxon>
    </lineage>
</organism>
<dbReference type="AlphaFoldDB" id="A0A5N8V676"/>
<dbReference type="Proteomes" id="UP000325849">
    <property type="component" value="Unassembled WGS sequence"/>
</dbReference>
<accession>A0A5N8V676</accession>
<keyword evidence="2" id="KW-1185">Reference proteome</keyword>
<comment type="caution">
    <text evidence="1">The sequence shown here is derived from an EMBL/GenBank/DDBJ whole genome shotgun (WGS) entry which is preliminary data.</text>
</comment>
<evidence type="ECO:0000313" key="2">
    <source>
        <dbReference type="Proteomes" id="UP000325849"/>
    </source>
</evidence>
<dbReference type="EMBL" id="VJZD01000013">
    <property type="protein sequence ID" value="MPY30771.1"/>
    <property type="molecule type" value="Genomic_DNA"/>
</dbReference>
<proteinExistence type="predicted"/>
<gene>
    <name evidence="1" type="ORF">FNH09_05430</name>
</gene>